<evidence type="ECO:0000313" key="1">
    <source>
        <dbReference type="EMBL" id="KAI8024521.1"/>
    </source>
</evidence>
<reference evidence="1 2" key="1">
    <citation type="journal article" date="2022" name="Plant J.">
        <title>Chromosome-level genome of Camellia lanceoleosa provides a valuable resource for understanding genome evolution and self-incompatibility.</title>
        <authorList>
            <person name="Gong W."/>
            <person name="Xiao S."/>
            <person name="Wang L."/>
            <person name="Liao Z."/>
            <person name="Chang Y."/>
            <person name="Mo W."/>
            <person name="Hu G."/>
            <person name="Li W."/>
            <person name="Zhao G."/>
            <person name="Zhu H."/>
            <person name="Hu X."/>
            <person name="Ji K."/>
            <person name="Xiang X."/>
            <person name="Song Q."/>
            <person name="Yuan D."/>
            <person name="Jin S."/>
            <person name="Zhang L."/>
        </authorList>
    </citation>
    <scope>NUCLEOTIDE SEQUENCE [LARGE SCALE GENOMIC DNA]</scope>
    <source>
        <strain evidence="1">SQ_2022a</strain>
    </source>
</reference>
<dbReference type="Proteomes" id="UP001060215">
    <property type="component" value="Chromosome 6"/>
</dbReference>
<sequence>MVRVWKEMEIRDASGFEGQISAVCVLWVALLTLTLISAIIFSCGDGVSKDKASATHTDAYTDSYTAGVLSAVLMSLITYRIASSVGSGLLPTVSRSKLKM</sequence>
<comment type="caution">
    <text evidence="1">The sequence shown here is derived from an EMBL/GenBank/DDBJ whole genome shotgun (WGS) entry which is preliminary data.</text>
</comment>
<protein>
    <submittedName>
        <fullName evidence="1">Uncharacterized protein</fullName>
    </submittedName>
</protein>
<organism evidence="1 2">
    <name type="scientific">Camellia lanceoleosa</name>
    <dbReference type="NCBI Taxonomy" id="1840588"/>
    <lineage>
        <taxon>Eukaryota</taxon>
        <taxon>Viridiplantae</taxon>
        <taxon>Streptophyta</taxon>
        <taxon>Embryophyta</taxon>
        <taxon>Tracheophyta</taxon>
        <taxon>Spermatophyta</taxon>
        <taxon>Magnoliopsida</taxon>
        <taxon>eudicotyledons</taxon>
        <taxon>Gunneridae</taxon>
        <taxon>Pentapetalae</taxon>
        <taxon>asterids</taxon>
        <taxon>Ericales</taxon>
        <taxon>Theaceae</taxon>
        <taxon>Camellia</taxon>
    </lineage>
</organism>
<accession>A0ACC0IK59</accession>
<keyword evidence="2" id="KW-1185">Reference proteome</keyword>
<proteinExistence type="predicted"/>
<gene>
    <name evidence="1" type="ORF">LOK49_LG03G00853</name>
</gene>
<dbReference type="EMBL" id="CM045763">
    <property type="protein sequence ID" value="KAI8024521.1"/>
    <property type="molecule type" value="Genomic_DNA"/>
</dbReference>
<evidence type="ECO:0000313" key="2">
    <source>
        <dbReference type="Proteomes" id="UP001060215"/>
    </source>
</evidence>
<name>A0ACC0IK59_9ERIC</name>